<evidence type="ECO:0000313" key="5">
    <source>
        <dbReference type="Proteomes" id="UP000583127"/>
    </source>
</evidence>
<evidence type="ECO:0000313" key="4">
    <source>
        <dbReference type="EMBL" id="NML34480.1"/>
    </source>
</evidence>
<dbReference type="PANTHER" id="PTHR48106">
    <property type="entry name" value="QUINONE OXIDOREDUCTASE PIG3-RELATED"/>
    <property type="match status" value="1"/>
</dbReference>
<dbReference type="Pfam" id="PF00107">
    <property type="entry name" value="ADH_zinc_N"/>
    <property type="match status" value="1"/>
</dbReference>
<evidence type="ECO:0000256" key="1">
    <source>
        <dbReference type="ARBA" id="ARBA00022857"/>
    </source>
</evidence>
<dbReference type="PANTHER" id="PTHR48106:SF8">
    <property type="entry name" value="OS02G0805600 PROTEIN"/>
    <property type="match status" value="1"/>
</dbReference>
<dbReference type="SUPFAM" id="SSF50129">
    <property type="entry name" value="GroES-like"/>
    <property type="match status" value="1"/>
</dbReference>
<dbReference type="InterPro" id="IPR013149">
    <property type="entry name" value="ADH-like_C"/>
</dbReference>
<dbReference type="InterPro" id="IPR036291">
    <property type="entry name" value="NAD(P)-bd_dom_sf"/>
</dbReference>
<accession>A0A7Y0A0Z9</accession>
<name>A0A7Y0A0Z9_9BURK</name>
<proteinExistence type="predicted"/>
<dbReference type="InterPro" id="IPR013154">
    <property type="entry name" value="ADH-like_N"/>
</dbReference>
<dbReference type="Proteomes" id="UP000583127">
    <property type="component" value="Unassembled WGS sequence"/>
</dbReference>
<comment type="caution">
    <text evidence="4">The sequence shown here is derived from an EMBL/GenBank/DDBJ whole genome shotgun (WGS) entry which is preliminary data.</text>
</comment>
<organism evidence="4 5">
    <name type="scientific">Paraburkholderia antibiotica</name>
    <dbReference type="NCBI Taxonomy" id="2728839"/>
    <lineage>
        <taxon>Bacteria</taxon>
        <taxon>Pseudomonadati</taxon>
        <taxon>Pseudomonadota</taxon>
        <taxon>Betaproteobacteria</taxon>
        <taxon>Burkholderiales</taxon>
        <taxon>Burkholderiaceae</taxon>
        <taxon>Paraburkholderia</taxon>
    </lineage>
</organism>
<dbReference type="Pfam" id="PF08240">
    <property type="entry name" value="ADH_N"/>
    <property type="match status" value="1"/>
</dbReference>
<keyword evidence="1" id="KW-0521">NADP</keyword>
<gene>
    <name evidence="4" type="ORF">HHL14_27070</name>
</gene>
<dbReference type="SUPFAM" id="SSF51735">
    <property type="entry name" value="NAD(P)-binding Rossmann-fold domains"/>
    <property type="match status" value="1"/>
</dbReference>
<sequence>MNHIAENMYAVEIENAGRNGKLKLTRRPTPSMGDRDVLIEVHGAGVNRPDVLQRRGYYPPPPGASDLPGLEVGGVVVAIGKRVSRFACGDRVCALLAGGGYAEYVSVHEGHVLPAPAGLSLIEAASLPETVFTVWANMVTRGQCKAGDTVLVHGGTSGIGVTAIQIATALGASVIATAGSKEKATACEKLGAKLGVNYREEDFVASVLEVTDGRGADVILDIVGGEYVERNLRAAATNGRVVSIAFIGGVKGEVDLNLVMKKRLLLTGSTLRSALVEEKSELASEVMHHVWPMFDANTLRPVVHKVFPLGEAQLAHELMERSEHIGKIVLDVRSARA</sequence>
<dbReference type="InterPro" id="IPR014189">
    <property type="entry name" value="Quinone_OxRdtase_PIG3"/>
</dbReference>
<dbReference type="AlphaFoldDB" id="A0A7Y0A0Z9"/>
<keyword evidence="5" id="KW-1185">Reference proteome</keyword>
<keyword evidence="2" id="KW-0560">Oxidoreductase</keyword>
<dbReference type="CDD" id="cd05276">
    <property type="entry name" value="p53_inducible_oxidoreductase"/>
    <property type="match status" value="1"/>
</dbReference>
<dbReference type="SMART" id="SM00829">
    <property type="entry name" value="PKS_ER"/>
    <property type="match status" value="1"/>
</dbReference>
<dbReference type="InterPro" id="IPR011032">
    <property type="entry name" value="GroES-like_sf"/>
</dbReference>
<reference evidence="4 5" key="1">
    <citation type="submission" date="2020-04" db="EMBL/GenBank/DDBJ databases">
        <title>Paraburkholderia sp. G-4-1-8 isolated from soil.</title>
        <authorList>
            <person name="Dahal R.H."/>
        </authorList>
    </citation>
    <scope>NUCLEOTIDE SEQUENCE [LARGE SCALE GENOMIC DNA]</scope>
    <source>
        <strain evidence="4 5">G-4-1-8</strain>
    </source>
</reference>
<dbReference type="GO" id="GO:0016651">
    <property type="term" value="F:oxidoreductase activity, acting on NAD(P)H"/>
    <property type="evidence" value="ECO:0007669"/>
    <property type="project" value="TreeGrafter"/>
</dbReference>
<evidence type="ECO:0000256" key="2">
    <source>
        <dbReference type="ARBA" id="ARBA00023002"/>
    </source>
</evidence>
<dbReference type="NCBIfam" id="TIGR02824">
    <property type="entry name" value="quinone_pig3"/>
    <property type="match status" value="1"/>
</dbReference>
<feature type="domain" description="Enoyl reductase (ER)" evidence="3">
    <location>
        <begin position="17"/>
        <end position="330"/>
    </location>
</feature>
<dbReference type="Gene3D" id="3.90.180.10">
    <property type="entry name" value="Medium-chain alcohol dehydrogenases, catalytic domain"/>
    <property type="match status" value="1"/>
</dbReference>
<dbReference type="InterPro" id="IPR020843">
    <property type="entry name" value="ER"/>
</dbReference>
<evidence type="ECO:0000259" key="3">
    <source>
        <dbReference type="SMART" id="SM00829"/>
    </source>
</evidence>
<dbReference type="EMBL" id="JABBFZ010000022">
    <property type="protein sequence ID" value="NML34480.1"/>
    <property type="molecule type" value="Genomic_DNA"/>
</dbReference>
<protein>
    <submittedName>
        <fullName evidence="4">NAD(P)H-quinone oxidoreductase</fullName>
    </submittedName>
</protein>
<dbReference type="Gene3D" id="3.40.50.720">
    <property type="entry name" value="NAD(P)-binding Rossmann-like Domain"/>
    <property type="match status" value="1"/>
</dbReference>
<dbReference type="GO" id="GO:0070402">
    <property type="term" value="F:NADPH binding"/>
    <property type="evidence" value="ECO:0007669"/>
    <property type="project" value="TreeGrafter"/>
</dbReference>